<dbReference type="EMBL" id="FJUY01000015">
    <property type="protein sequence ID" value="CZT23050.1"/>
    <property type="molecule type" value="Genomic_DNA"/>
</dbReference>
<dbReference type="AlphaFoldDB" id="A0A2D3V813"/>
<accession>A0A2D3V813</accession>
<sequence length="173" mass="19610">MPVPYDYTLVHGKGRTELRSTLSIRVPRIRHDAYKLELIWHVRLQSAFASELSALLNYMREVEIIGHSSLVTGTDSPSILIPLVIIITEKLLIRSSLQKASESFLYLAMLPSIKDSDSLQAVIERYRDSMHILDPSPTTSFSRKARISWPPSLHHSVARDSVGEAFVNPRQFL</sequence>
<dbReference type="Proteomes" id="UP000225277">
    <property type="component" value="Unassembled WGS sequence"/>
</dbReference>
<protein>
    <submittedName>
        <fullName evidence="1">Uncharacterized protein</fullName>
    </submittedName>
</protein>
<dbReference type="GeneID" id="35603841"/>
<organism evidence="1 2">
    <name type="scientific">Ramularia collo-cygni</name>
    <dbReference type="NCBI Taxonomy" id="112498"/>
    <lineage>
        <taxon>Eukaryota</taxon>
        <taxon>Fungi</taxon>
        <taxon>Dikarya</taxon>
        <taxon>Ascomycota</taxon>
        <taxon>Pezizomycotina</taxon>
        <taxon>Dothideomycetes</taxon>
        <taxon>Dothideomycetidae</taxon>
        <taxon>Mycosphaerellales</taxon>
        <taxon>Mycosphaerellaceae</taxon>
        <taxon>Ramularia</taxon>
    </lineage>
</organism>
<dbReference type="RefSeq" id="XP_023629774.1">
    <property type="nucleotide sequence ID" value="XM_023774006.1"/>
</dbReference>
<keyword evidence="2" id="KW-1185">Reference proteome</keyword>
<evidence type="ECO:0000313" key="1">
    <source>
        <dbReference type="EMBL" id="CZT23050.1"/>
    </source>
</evidence>
<gene>
    <name evidence="1" type="ORF">RCC_08760</name>
</gene>
<reference evidence="1 2" key="1">
    <citation type="submission" date="2016-03" db="EMBL/GenBank/DDBJ databases">
        <authorList>
            <person name="Ploux O."/>
        </authorList>
    </citation>
    <scope>NUCLEOTIDE SEQUENCE [LARGE SCALE GENOMIC DNA]</scope>
    <source>
        <strain evidence="1 2">URUG2</strain>
    </source>
</reference>
<evidence type="ECO:0000313" key="2">
    <source>
        <dbReference type="Proteomes" id="UP000225277"/>
    </source>
</evidence>
<proteinExistence type="predicted"/>
<name>A0A2D3V813_9PEZI</name>